<dbReference type="PANTHER" id="PTHR47955:SF19">
    <property type="entry name" value="CYTOCHROME P450 71A9-LIKE ISOFORM X1"/>
    <property type="match status" value="1"/>
</dbReference>
<evidence type="ECO:0000256" key="1">
    <source>
        <dbReference type="ARBA" id="ARBA00001971"/>
    </source>
</evidence>
<evidence type="ECO:0008006" key="10">
    <source>
        <dbReference type="Google" id="ProtNLM"/>
    </source>
</evidence>
<keyword evidence="3" id="KW-0349">Heme</keyword>
<protein>
    <recommendedName>
        <fullName evidence="10">Cytochrome P450</fullName>
    </recommendedName>
</protein>
<proteinExistence type="inferred from homology"/>
<reference evidence="8 9" key="1">
    <citation type="submission" date="2021-02" db="EMBL/GenBank/DDBJ databases">
        <title>Plant Genome Project.</title>
        <authorList>
            <person name="Zhang R.-G."/>
        </authorList>
    </citation>
    <scope>NUCLEOTIDE SEQUENCE [LARGE SCALE GENOMIC DNA]</scope>
    <source>
        <tissue evidence="8">Leaves</tissue>
    </source>
</reference>
<dbReference type="InterPro" id="IPR001128">
    <property type="entry name" value="Cyt_P450"/>
</dbReference>
<keyword evidence="4" id="KW-0479">Metal-binding</keyword>
<keyword evidence="9" id="KW-1185">Reference proteome</keyword>
<dbReference type="Proteomes" id="UP000827721">
    <property type="component" value="Unassembled WGS sequence"/>
</dbReference>
<accession>A0ABQ8H7A9</accession>
<keyword evidence="7" id="KW-0503">Monooxygenase</keyword>
<evidence type="ECO:0000256" key="5">
    <source>
        <dbReference type="ARBA" id="ARBA00023002"/>
    </source>
</evidence>
<dbReference type="SUPFAM" id="SSF48264">
    <property type="entry name" value="Cytochrome P450"/>
    <property type="match status" value="1"/>
</dbReference>
<evidence type="ECO:0000256" key="6">
    <source>
        <dbReference type="ARBA" id="ARBA00023004"/>
    </source>
</evidence>
<keyword evidence="6" id="KW-0408">Iron</keyword>
<dbReference type="EMBL" id="JAFEMO010000013">
    <property type="protein sequence ID" value="KAH7549806.1"/>
    <property type="molecule type" value="Genomic_DNA"/>
</dbReference>
<evidence type="ECO:0000256" key="7">
    <source>
        <dbReference type="ARBA" id="ARBA00023033"/>
    </source>
</evidence>
<comment type="similarity">
    <text evidence="2">Belongs to the cytochrome P450 family.</text>
</comment>
<evidence type="ECO:0000256" key="4">
    <source>
        <dbReference type="ARBA" id="ARBA00022723"/>
    </source>
</evidence>
<dbReference type="Pfam" id="PF00067">
    <property type="entry name" value="p450"/>
    <property type="match status" value="1"/>
</dbReference>
<evidence type="ECO:0000256" key="3">
    <source>
        <dbReference type="ARBA" id="ARBA00022617"/>
    </source>
</evidence>
<dbReference type="PANTHER" id="PTHR47955">
    <property type="entry name" value="CYTOCHROME P450 FAMILY 71 PROTEIN"/>
    <property type="match status" value="1"/>
</dbReference>
<comment type="cofactor">
    <cofactor evidence="1">
        <name>heme</name>
        <dbReference type="ChEBI" id="CHEBI:30413"/>
    </cofactor>
</comment>
<dbReference type="InterPro" id="IPR036396">
    <property type="entry name" value="Cyt_P450_sf"/>
</dbReference>
<evidence type="ECO:0000256" key="2">
    <source>
        <dbReference type="ARBA" id="ARBA00010617"/>
    </source>
</evidence>
<organism evidence="8 9">
    <name type="scientific">Xanthoceras sorbifolium</name>
    <dbReference type="NCBI Taxonomy" id="99658"/>
    <lineage>
        <taxon>Eukaryota</taxon>
        <taxon>Viridiplantae</taxon>
        <taxon>Streptophyta</taxon>
        <taxon>Embryophyta</taxon>
        <taxon>Tracheophyta</taxon>
        <taxon>Spermatophyta</taxon>
        <taxon>Magnoliopsida</taxon>
        <taxon>eudicotyledons</taxon>
        <taxon>Gunneridae</taxon>
        <taxon>Pentapetalae</taxon>
        <taxon>rosids</taxon>
        <taxon>malvids</taxon>
        <taxon>Sapindales</taxon>
        <taxon>Sapindaceae</taxon>
        <taxon>Xanthoceroideae</taxon>
        <taxon>Xanthoceras</taxon>
    </lineage>
</organism>
<gene>
    <name evidence="8" type="ORF">JRO89_XS13G0084700</name>
</gene>
<keyword evidence="5" id="KW-0560">Oxidoreductase</keyword>
<evidence type="ECO:0000313" key="9">
    <source>
        <dbReference type="Proteomes" id="UP000827721"/>
    </source>
</evidence>
<evidence type="ECO:0000313" key="8">
    <source>
        <dbReference type="EMBL" id="KAH7549806.1"/>
    </source>
</evidence>
<name>A0ABQ8H7A9_9ROSI</name>
<sequence length="262" mass="29982">METPGKGVELLGVFNVGDYIPWLGLHGGGVSHFNGLHAQLDKVARELHEFLAALIDEHEELRIEKTPMALLQWLRDSFNPSTLFASIFLVMVLKLWLMEHYPNTANLTRMLGLYANDILCRVAFGRDFSGAGEYDHYGFQKMLEEYQELLGGFSLGDFFPSMEFIHSLTGMKSRLQNTFQRFDRFFDEIIHEHLNPDREKKKQDLLDVLLDIQKNGSAEMPLTMDNVKAIILVMFIKRVLGKEDICITTLESGNQPTLQKVD</sequence>
<comment type="caution">
    <text evidence="8">The sequence shown here is derived from an EMBL/GenBank/DDBJ whole genome shotgun (WGS) entry which is preliminary data.</text>
</comment>
<dbReference type="Gene3D" id="1.10.630.10">
    <property type="entry name" value="Cytochrome P450"/>
    <property type="match status" value="1"/>
</dbReference>